<protein>
    <submittedName>
        <fullName evidence="8">PREDICTED: serine/threonine-kinase</fullName>
    </submittedName>
</protein>
<evidence type="ECO:0000256" key="5">
    <source>
        <dbReference type="ARBA" id="ARBA00047899"/>
    </source>
</evidence>
<organism evidence="8 9">
    <name type="scientific">Prunus dulcis</name>
    <name type="common">Almond</name>
    <name type="synonym">Amygdalus dulcis</name>
    <dbReference type="NCBI Taxonomy" id="3755"/>
    <lineage>
        <taxon>Eukaryota</taxon>
        <taxon>Viridiplantae</taxon>
        <taxon>Streptophyta</taxon>
        <taxon>Embryophyta</taxon>
        <taxon>Tracheophyta</taxon>
        <taxon>Spermatophyta</taxon>
        <taxon>Magnoliopsida</taxon>
        <taxon>eudicotyledons</taxon>
        <taxon>Gunneridae</taxon>
        <taxon>Pentapetalae</taxon>
        <taxon>rosids</taxon>
        <taxon>fabids</taxon>
        <taxon>Rosales</taxon>
        <taxon>Rosaceae</taxon>
        <taxon>Amygdaloideae</taxon>
        <taxon>Amygdaleae</taxon>
        <taxon>Prunus</taxon>
    </lineage>
</organism>
<dbReference type="Pfam" id="PF07714">
    <property type="entry name" value="PK_Tyr_Ser-Thr"/>
    <property type="match status" value="2"/>
</dbReference>
<dbReference type="GO" id="GO:0005886">
    <property type="term" value="C:plasma membrane"/>
    <property type="evidence" value="ECO:0007669"/>
    <property type="project" value="TreeGrafter"/>
</dbReference>
<dbReference type="SUPFAM" id="SSF56112">
    <property type="entry name" value="Protein kinase-like (PK-like)"/>
    <property type="match status" value="1"/>
</dbReference>
<dbReference type="InParanoid" id="A0A5E4F9U3"/>
<dbReference type="GO" id="GO:0005524">
    <property type="term" value="F:ATP binding"/>
    <property type="evidence" value="ECO:0007669"/>
    <property type="project" value="UniProtKB-KW"/>
</dbReference>
<dbReference type="InterPro" id="IPR000719">
    <property type="entry name" value="Prot_kinase_dom"/>
</dbReference>
<name>A0A5E4F9U3_PRUDU</name>
<proteinExistence type="predicted"/>
<dbReference type="PANTHER" id="PTHR44329">
    <property type="entry name" value="SERINE/THREONINE-PROTEIN KINASE TNNI3K-RELATED"/>
    <property type="match status" value="1"/>
</dbReference>
<evidence type="ECO:0000256" key="2">
    <source>
        <dbReference type="ARBA" id="ARBA00022741"/>
    </source>
</evidence>
<keyword evidence="1" id="KW-0808">Transferase</keyword>
<comment type="catalytic activity">
    <reaction evidence="6">
        <text>L-seryl-[protein] + ATP = O-phospho-L-seryl-[protein] + ADP + H(+)</text>
        <dbReference type="Rhea" id="RHEA:17989"/>
        <dbReference type="Rhea" id="RHEA-COMP:9863"/>
        <dbReference type="Rhea" id="RHEA-COMP:11604"/>
        <dbReference type="ChEBI" id="CHEBI:15378"/>
        <dbReference type="ChEBI" id="CHEBI:29999"/>
        <dbReference type="ChEBI" id="CHEBI:30616"/>
        <dbReference type="ChEBI" id="CHEBI:83421"/>
        <dbReference type="ChEBI" id="CHEBI:456216"/>
        <dbReference type="EC" id="2.7.11.1"/>
    </reaction>
</comment>
<evidence type="ECO:0000259" key="7">
    <source>
        <dbReference type="PROSITE" id="PS50011"/>
    </source>
</evidence>
<dbReference type="Gramene" id="VVA24697">
    <property type="protein sequence ID" value="VVA24697"/>
    <property type="gene ID" value="Prudul26B005890"/>
</dbReference>
<evidence type="ECO:0000256" key="1">
    <source>
        <dbReference type="ARBA" id="ARBA00022679"/>
    </source>
</evidence>
<dbReference type="Gene3D" id="3.30.200.20">
    <property type="entry name" value="Phosphorylase Kinase, domain 1"/>
    <property type="match status" value="1"/>
</dbReference>
<evidence type="ECO:0000313" key="9">
    <source>
        <dbReference type="Proteomes" id="UP000327085"/>
    </source>
</evidence>
<keyword evidence="4" id="KW-0067">ATP-binding</keyword>
<feature type="domain" description="Protein kinase" evidence="7">
    <location>
        <begin position="59"/>
        <end position="275"/>
    </location>
</feature>
<accession>A0A5E4F9U3</accession>
<dbReference type="AlphaFoldDB" id="A0A5E4F9U3"/>
<evidence type="ECO:0000256" key="3">
    <source>
        <dbReference type="ARBA" id="ARBA00022777"/>
    </source>
</evidence>
<dbReference type="PROSITE" id="PS50011">
    <property type="entry name" value="PROTEIN_KINASE_DOM"/>
    <property type="match status" value="1"/>
</dbReference>
<dbReference type="Gene3D" id="1.10.510.10">
    <property type="entry name" value="Transferase(Phosphotransferase) domain 1"/>
    <property type="match status" value="1"/>
</dbReference>
<gene>
    <name evidence="8" type="ORF">ALMOND_2B005890</name>
</gene>
<dbReference type="EMBL" id="CABIKO010000086">
    <property type="protein sequence ID" value="VVA24697.1"/>
    <property type="molecule type" value="Genomic_DNA"/>
</dbReference>
<dbReference type="InterPro" id="IPR011009">
    <property type="entry name" value="Kinase-like_dom_sf"/>
</dbReference>
<dbReference type="OMA" id="MLEWRED"/>
<dbReference type="GO" id="GO:0004674">
    <property type="term" value="F:protein serine/threonine kinase activity"/>
    <property type="evidence" value="ECO:0007669"/>
    <property type="project" value="UniProtKB-EC"/>
</dbReference>
<keyword evidence="3 8" id="KW-0418">Kinase</keyword>
<comment type="catalytic activity">
    <reaction evidence="5">
        <text>L-threonyl-[protein] + ATP = O-phospho-L-threonyl-[protein] + ADP + H(+)</text>
        <dbReference type="Rhea" id="RHEA:46608"/>
        <dbReference type="Rhea" id="RHEA-COMP:11060"/>
        <dbReference type="Rhea" id="RHEA-COMP:11605"/>
        <dbReference type="ChEBI" id="CHEBI:15378"/>
        <dbReference type="ChEBI" id="CHEBI:30013"/>
        <dbReference type="ChEBI" id="CHEBI:30616"/>
        <dbReference type="ChEBI" id="CHEBI:61977"/>
        <dbReference type="ChEBI" id="CHEBI:456216"/>
        <dbReference type="EC" id="2.7.11.1"/>
    </reaction>
</comment>
<dbReference type="Proteomes" id="UP000327085">
    <property type="component" value="Chromosome 8"/>
</dbReference>
<dbReference type="FunFam" id="3.30.200.20:FF:000034">
    <property type="entry name" value="Kinase suppressor of Ras 1"/>
    <property type="match status" value="1"/>
</dbReference>
<evidence type="ECO:0000256" key="6">
    <source>
        <dbReference type="ARBA" id="ARBA00048679"/>
    </source>
</evidence>
<dbReference type="InterPro" id="IPR051681">
    <property type="entry name" value="Ser/Thr_Kinases-Pseudokinases"/>
</dbReference>
<evidence type="ECO:0000313" key="8">
    <source>
        <dbReference type="EMBL" id="VVA24697.1"/>
    </source>
</evidence>
<keyword evidence="2" id="KW-0547">Nucleotide-binding</keyword>
<dbReference type="PANTHER" id="PTHR44329:SF280">
    <property type="entry name" value="PROTEIN KINASE"/>
    <property type="match status" value="1"/>
</dbReference>
<sequence length="300" mass="34442">MALATKIDVKSLDEQLENLHLRFMKKKKELHDQESKVINVRDVVAKEVPQEWKIIRKKLVVKQVFARGGFDTVHKGIYDGQEVAVKMLEWREDGRTKAEIASLKKDFRQEVSIWHKLDHPNITKCIGATTDNDSASVITEYLSGGTLKAFIIQYQKRSCLSRQSNDWQLILLKEMTGYTGTPGYMAPEVLESKPYNRKCDVYSFGICLWEMYCCDMPYPNITFSELTSAVVYKNLRPEIPKHCPSSLAKVMKQCWDVEPKRRPEMEEVVSMLEAINTSNSEASIRSHAPSGCFSFFGSRR</sequence>
<reference evidence="9" key="1">
    <citation type="journal article" date="2020" name="Plant J.">
        <title>Transposons played a major role in the diversification between the closely related almond and peach genomes: results from the almond genome sequence.</title>
        <authorList>
            <person name="Alioto T."/>
            <person name="Alexiou K.G."/>
            <person name="Bardil A."/>
            <person name="Barteri F."/>
            <person name="Castanera R."/>
            <person name="Cruz F."/>
            <person name="Dhingra A."/>
            <person name="Duval H."/>
            <person name="Fernandez I Marti A."/>
            <person name="Frias L."/>
            <person name="Galan B."/>
            <person name="Garcia J.L."/>
            <person name="Howad W."/>
            <person name="Gomez-Garrido J."/>
            <person name="Gut M."/>
            <person name="Julca I."/>
            <person name="Morata J."/>
            <person name="Puigdomenech P."/>
            <person name="Ribeca P."/>
            <person name="Rubio Cabetas M.J."/>
            <person name="Vlasova A."/>
            <person name="Wirthensohn M."/>
            <person name="Garcia-Mas J."/>
            <person name="Gabaldon T."/>
            <person name="Casacuberta J.M."/>
            <person name="Arus P."/>
        </authorList>
    </citation>
    <scope>NUCLEOTIDE SEQUENCE [LARGE SCALE GENOMIC DNA]</scope>
    <source>
        <strain evidence="9">cv. Texas</strain>
    </source>
</reference>
<evidence type="ECO:0000256" key="4">
    <source>
        <dbReference type="ARBA" id="ARBA00022840"/>
    </source>
</evidence>
<dbReference type="PIRSF" id="PIRSF000654">
    <property type="entry name" value="Integrin-linked_kinase"/>
    <property type="match status" value="1"/>
</dbReference>
<dbReference type="InterPro" id="IPR001245">
    <property type="entry name" value="Ser-Thr/Tyr_kinase_cat_dom"/>
</dbReference>